<evidence type="ECO:0000256" key="1">
    <source>
        <dbReference type="SAM" id="MobiDB-lite"/>
    </source>
</evidence>
<evidence type="ECO:0000313" key="3">
    <source>
        <dbReference type="Proteomes" id="UP000039217"/>
    </source>
</evidence>
<name>A0A655FZG0_MYCTX</name>
<organism evidence="2 3">
    <name type="scientific">Mycobacterium tuberculosis</name>
    <dbReference type="NCBI Taxonomy" id="1773"/>
    <lineage>
        <taxon>Bacteria</taxon>
        <taxon>Bacillati</taxon>
        <taxon>Actinomycetota</taxon>
        <taxon>Actinomycetes</taxon>
        <taxon>Mycobacteriales</taxon>
        <taxon>Mycobacteriaceae</taxon>
        <taxon>Mycobacterium</taxon>
        <taxon>Mycobacterium tuberculosis complex</taxon>
    </lineage>
</organism>
<dbReference type="Proteomes" id="UP000039217">
    <property type="component" value="Unassembled WGS sequence"/>
</dbReference>
<dbReference type="AlphaFoldDB" id="A0A655FZG0"/>
<feature type="region of interest" description="Disordered" evidence="1">
    <location>
        <begin position="1"/>
        <end position="26"/>
    </location>
</feature>
<reference evidence="2 3" key="1">
    <citation type="submission" date="2015-03" db="EMBL/GenBank/DDBJ databases">
        <authorList>
            <consortium name="Pathogen Informatics"/>
        </authorList>
    </citation>
    <scope>NUCLEOTIDE SEQUENCE [LARGE SCALE GENOMIC DNA]</scope>
    <source>
        <strain evidence="2 3">D00501624</strain>
    </source>
</reference>
<accession>A0A655FZG0</accession>
<evidence type="ECO:0000313" key="2">
    <source>
        <dbReference type="EMBL" id="CNW73181.1"/>
    </source>
</evidence>
<dbReference type="EMBL" id="CQQC01002337">
    <property type="protein sequence ID" value="CNW73181.1"/>
    <property type="molecule type" value="Genomic_DNA"/>
</dbReference>
<sequence>MDGQGEVQPDVVGVFQRPQGGQSQPNGVAYHEIYRLRVADTLGDQRDRLAPQRVLQPVADETRHVAPDPHRQLADLGQQRHDAIRRIWGGARAGHHLDHRDKIRRVPKVCPDHSAAVLDPFGDSADRQHRGVGGQHRVGRECRQPFEEFLLDGQVFDDGLNHQVGVWYRRG</sequence>
<proteinExistence type="predicted"/>
<gene>
    <name evidence="2" type="ORF">ERS007661_04232</name>
</gene>
<protein>
    <submittedName>
        <fullName evidence="2">Uncharacterized protein</fullName>
    </submittedName>
</protein>